<evidence type="ECO:0000256" key="6">
    <source>
        <dbReference type="ARBA" id="ARBA00023136"/>
    </source>
</evidence>
<evidence type="ECO:0000256" key="4">
    <source>
        <dbReference type="ARBA" id="ARBA00022692"/>
    </source>
</evidence>
<dbReference type="Pfam" id="PF12704">
    <property type="entry name" value="MacB_PCD"/>
    <property type="match status" value="1"/>
</dbReference>
<feature type="transmembrane region" description="Helical" evidence="7">
    <location>
        <begin position="23"/>
        <end position="49"/>
    </location>
</feature>
<evidence type="ECO:0000256" key="5">
    <source>
        <dbReference type="ARBA" id="ARBA00022989"/>
    </source>
</evidence>
<keyword evidence="6 7" id="KW-0472">Membrane</keyword>
<gene>
    <name evidence="10" type="ORF">ENM99_03345</name>
</gene>
<dbReference type="InterPro" id="IPR003838">
    <property type="entry name" value="ABC3_permease_C"/>
</dbReference>
<sequence length="396" mass="43709">MKKFNFENFLAIKYISSKKEEKLISLSSLLSIISIAIGVGALILVLGIMNGFGKMLESKIIGANPHIVIKNFNGTFNVDEKLLEKIKSDKMVSNVYPLLVEQCIISANGQSSGSILSGIDFSGKPYVEKYIKGKTNGIVLGKELMKAIGVSVGQNVRVTLAYSNPTAMGFAPVSFEIPVTGEFDSGMYEYDLAFSYIPLSTLWKNMQTYNQINTIAINLYNPYNINKVGSFLDEILPSQYYFVTWAQMNKNFFTALKLEKIAMGIILLLIIIVAAFDIMNSLTMLVMEKVKDIAILVSLGATSKNIKNIFIKQGLILGLIGTIIGDFLGLSLGYILKHYNIVSLPEQVYYITKIPVDITLTYVVGISIVSVGLCVLASLYPASKAYRMNIIEVLRQ</sequence>
<dbReference type="Pfam" id="PF02687">
    <property type="entry name" value="FtsX"/>
    <property type="match status" value="1"/>
</dbReference>
<reference evidence="10" key="1">
    <citation type="journal article" date="2020" name="mSystems">
        <title>Genome- and Community-Level Interaction Insights into Carbon Utilization and Element Cycling Functions of Hydrothermarchaeota in Hydrothermal Sediment.</title>
        <authorList>
            <person name="Zhou Z."/>
            <person name="Liu Y."/>
            <person name="Xu W."/>
            <person name="Pan J."/>
            <person name="Luo Z.H."/>
            <person name="Li M."/>
        </authorList>
    </citation>
    <scope>NUCLEOTIDE SEQUENCE [LARGE SCALE GENOMIC DNA]</scope>
    <source>
        <strain evidence="10">SpSt-1135</strain>
    </source>
</reference>
<feature type="transmembrane region" description="Helical" evidence="7">
    <location>
        <begin position="261"/>
        <end position="279"/>
    </location>
</feature>
<keyword evidence="5 7" id="KW-1133">Transmembrane helix</keyword>
<feature type="domain" description="MacB-like periplasmic core" evidence="9">
    <location>
        <begin position="28"/>
        <end position="228"/>
    </location>
</feature>
<dbReference type="PANTHER" id="PTHR30489">
    <property type="entry name" value="LIPOPROTEIN-RELEASING SYSTEM TRANSMEMBRANE PROTEIN LOLE"/>
    <property type="match status" value="1"/>
</dbReference>
<dbReference type="AlphaFoldDB" id="A0A7C6A7E1"/>
<feature type="domain" description="ABC3 transporter permease C-terminal" evidence="8">
    <location>
        <begin position="265"/>
        <end position="390"/>
    </location>
</feature>
<dbReference type="InterPro" id="IPR025857">
    <property type="entry name" value="MacB_PCD"/>
</dbReference>
<evidence type="ECO:0000256" key="2">
    <source>
        <dbReference type="ARBA" id="ARBA00005236"/>
    </source>
</evidence>
<comment type="similarity">
    <text evidence="2">Belongs to the ABC-4 integral membrane protein family. LolC/E subfamily.</text>
</comment>
<dbReference type="GO" id="GO:0044874">
    <property type="term" value="P:lipoprotein localization to outer membrane"/>
    <property type="evidence" value="ECO:0007669"/>
    <property type="project" value="TreeGrafter"/>
</dbReference>
<evidence type="ECO:0000259" key="9">
    <source>
        <dbReference type="Pfam" id="PF12704"/>
    </source>
</evidence>
<dbReference type="InterPro" id="IPR051447">
    <property type="entry name" value="Lipoprotein-release_system"/>
</dbReference>
<dbReference type="GO" id="GO:0098797">
    <property type="term" value="C:plasma membrane protein complex"/>
    <property type="evidence" value="ECO:0007669"/>
    <property type="project" value="TreeGrafter"/>
</dbReference>
<evidence type="ECO:0000259" key="8">
    <source>
        <dbReference type="Pfam" id="PF02687"/>
    </source>
</evidence>
<dbReference type="PANTHER" id="PTHR30489:SF0">
    <property type="entry name" value="LIPOPROTEIN-RELEASING SYSTEM TRANSMEMBRANE PROTEIN LOLE"/>
    <property type="match status" value="1"/>
</dbReference>
<comment type="subcellular location">
    <subcellularLocation>
        <location evidence="1">Cell membrane</location>
        <topology evidence="1">Multi-pass membrane protein</topology>
    </subcellularLocation>
</comment>
<keyword evidence="4 7" id="KW-0812">Transmembrane</keyword>
<proteinExistence type="inferred from homology"/>
<evidence type="ECO:0000256" key="3">
    <source>
        <dbReference type="ARBA" id="ARBA00022475"/>
    </source>
</evidence>
<name>A0A7C6A7E1_DESAE</name>
<keyword evidence="3" id="KW-1003">Cell membrane</keyword>
<feature type="transmembrane region" description="Helical" evidence="7">
    <location>
        <begin position="314"/>
        <end position="336"/>
    </location>
</feature>
<dbReference type="EMBL" id="DRZX01000162">
    <property type="protein sequence ID" value="HHS48879.1"/>
    <property type="molecule type" value="Genomic_DNA"/>
</dbReference>
<evidence type="ECO:0000256" key="1">
    <source>
        <dbReference type="ARBA" id="ARBA00004651"/>
    </source>
</evidence>
<organism evidence="10">
    <name type="scientific">Desulfurella acetivorans</name>
    <dbReference type="NCBI Taxonomy" id="33002"/>
    <lineage>
        <taxon>Bacteria</taxon>
        <taxon>Pseudomonadati</taxon>
        <taxon>Campylobacterota</taxon>
        <taxon>Desulfurellia</taxon>
        <taxon>Desulfurellales</taxon>
        <taxon>Desulfurellaceae</taxon>
        <taxon>Desulfurella</taxon>
    </lineage>
</organism>
<comment type="caution">
    <text evidence="10">The sequence shown here is derived from an EMBL/GenBank/DDBJ whole genome shotgun (WGS) entry which is preliminary data.</text>
</comment>
<accession>A0A7C6A7E1</accession>
<evidence type="ECO:0000256" key="7">
    <source>
        <dbReference type="SAM" id="Phobius"/>
    </source>
</evidence>
<feature type="transmembrane region" description="Helical" evidence="7">
    <location>
        <begin position="356"/>
        <end position="380"/>
    </location>
</feature>
<dbReference type="Proteomes" id="UP000886400">
    <property type="component" value="Unassembled WGS sequence"/>
</dbReference>
<protein>
    <submittedName>
        <fullName evidence="10">ABC transporter permease</fullName>
    </submittedName>
</protein>
<evidence type="ECO:0000313" key="10">
    <source>
        <dbReference type="EMBL" id="HHS48879.1"/>
    </source>
</evidence>